<dbReference type="InterPro" id="IPR011109">
    <property type="entry name" value="DNA_bind_recombinase_dom"/>
</dbReference>
<evidence type="ECO:0000259" key="4">
    <source>
        <dbReference type="SMART" id="SM00857"/>
    </source>
</evidence>
<evidence type="ECO:0000256" key="2">
    <source>
        <dbReference type="ARBA" id="ARBA00023172"/>
    </source>
</evidence>
<dbReference type="InterPro" id="IPR038109">
    <property type="entry name" value="DNA_bind_recomb_sf"/>
</dbReference>
<dbReference type="Proteomes" id="UP001242732">
    <property type="component" value="Chromosome"/>
</dbReference>
<feature type="coiled-coil region" evidence="3">
    <location>
        <begin position="390"/>
        <end position="454"/>
    </location>
</feature>
<keyword evidence="3" id="KW-0175">Coiled coil</keyword>
<dbReference type="Gene3D" id="3.40.50.1390">
    <property type="entry name" value="Resolvase, N-terminal catalytic domain"/>
    <property type="match status" value="1"/>
</dbReference>
<keyword evidence="2" id="KW-0233">DNA recombination</keyword>
<evidence type="ECO:0000313" key="5">
    <source>
        <dbReference type="EMBL" id="WIY47435.1"/>
    </source>
</evidence>
<sequence>MKGLVYSYMRFSDPRQAAGHSRERQEAYAAKWAAEHGLQLDDTLTMLDEGLSAYHQRHVKSGALGAFLAGVEAGRISAGSVLVVEGLDRLSRAEPIQAQAQLAQIVNAGITVVTASDGKVYSRERLKDNPMDLVYSLLVMIRAHEESDTKSKRVKASIRRLCEGWRAGTYRGRVRQGHDPDWLHETPEGWEVVPERVNAVRRAIELYVQGHGGKRIVETLDAEGLQLYSTSDANHSSQVYRLVKLPQLAGVKPVSVDGEDYMLEGYYPAILSQAEYDELRRVGTHSGRRRTQGDLPHVITGLGITVCGYCGRPMAGQNLATKKRLPDGRIRDGYRRLLCQSNAAYGGGCAVQASTSVAPVERALMAYCSDIMNLQALFGVDRTEGPRAQVSAAKAKVEDLNAQLERVTDAMLASAAEGTPQVFARRARALETELQDAEKALRQAEHELAGVARKNVQGAEEAWQQLAGGVEAQDVAARLRARQLVADTFERIVVYARGMRPDPAAGERDYCIDLILVGRGGNSRLLRIDRAGNLLQAEDVSQAEDVVVPG</sequence>
<dbReference type="EMBL" id="CP127363">
    <property type="protein sequence ID" value="WIY47435.1"/>
    <property type="molecule type" value="Genomic_DNA"/>
</dbReference>
<organism evidence="5 6">
    <name type="scientific">Paracidovorax citrulli</name>
    <name type="common">Acidovorax citrulli</name>
    <dbReference type="NCBI Taxonomy" id="80869"/>
    <lineage>
        <taxon>Bacteria</taxon>
        <taxon>Pseudomonadati</taxon>
        <taxon>Pseudomonadota</taxon>
        <taxon>Betaproteobacteria</taxon>
        <taxon>Burkholderiales</taxon>
        <taxon>Comamonadaceae</taxon>
        <taxon>Paracidovorax</taxon>
    </lineage>
</organism>
<dbReference type="InterPro" id="IPR050639">
    <property type="entry name" value="SSR_resolvase"/>
</dbReference>
<evidence type="ECO:0000313" key="6">
    <source>
        <dbReference type="Proteomes" id="UP001242732"/>
    </source>
</evidence>
<evidence type="ECO:0000256" key="3">
    <source>
        <dbReference type="SAM" id="Coils"/>
    </source>
</evidence>
<dbReference type="SUPFAM" id="SSF53041">
    <property type="entry name" value="Resolvase-like"/>
    <property type="match status" value="1"/>
</dbReference>
<proteinExistence type="predicted"/>
<feature type="domain" description="Resolvase/invertase-type recombinase catalytic" evidence="4">
    <location>
        <begin position="5"/>
        <end position="170"/>
    </location>
</feature>
<dbReference type="PANTHER" id="PTHR30461">
    <property type="entry name" value="DNA-INVERTASE FROM LAMBDOID PROPHAGE"/>
    <property type="match status" value="1"/>
</dbReference>
<protein>
    <submittedName>
        <fullName evidence="5">Recombinase family protein</fullName>
    </submittedName>
</protein>
<accession>A0ABY9AL58</accession>
<dbReference type="Pfam" id="PF00239">
    <property type="entry name" value="Resolvase"/>
    <property type="match status" value="1"/>
</dbReference>
<dbReference type="CDD" id="cd00338">
    <property type="entry name" value="Ser_Recombinase"/>
    <property type="match status" value="1"/>
</dbReference>
<dbReference type="SMART" id="SM00857">
    <property type="entry name" value="Resolvase"/>
    <property type="match status" value="1"/>
</dbReference>
<dbReference type="PANTHER" id="PTHR30461:SF2">
    <property type="entry name" value="SERINE RECOMBINASE PINE-RELATED"/>
    <property type="match status" value="1"/>
</dbReference>
<gene>
    <name evidence="5" type="ORF">QRO08_16535</name>
</gene>
<dbReference type="InterPro" id="IPR006119">
    <property type="entry name" value="Resolv_N"/>
</dbReference>
<dbReference type="InterPro" id="IPR036162">
    <property type="entry name" value="Resolvase-like_N_sf"/>
</dbReference>
<dbReference type="Pfam" id="PF07508">
    <property type="entry name" value="Recombinase"/>
    <property type="match status" value="1"/>
</dbReference>
<evidence type="ECO:0000256" key="1">
    <source>
        <dbReference type="ARBA" id="ARBA00023125"/>
    </source>
</evidence>
<name>A0ABY9AL58_PARCI</name>
<keyword evidence="1" id="KW-0238">DNA-binding</keyword>
<reference evidence="5 6" key="1">
    <citation type="submission" date="2023-06" db="EMBL/GenBank/DDBJ databases">
        <authorList>
            <person name="Ham H."/>
            <person name="Park D.S."/>
        </authorList>
    </citation>
    <scope>NUCLEOTIDE SEQUENCE [LARGE SCALE GENOMIC DNA]</scope>
    <source>
        <strain evidence="5 6">KACC 17005</strain>
    </source>
</reference>
<dbReference type="Gene3D" id="3.90.1750.20">
    <property type="entry name" value="Putative Large Serine Recombinase, Chain B, Domain 2"/>
    <property type="match status" value="1"/>
</dbReference>
<keyword evidence="6" id="KW-1185">Reference proteome</keyword>